<dbReference type="Proteomes" id="UP000472267">
    <property type="component" value="Chromosome 19"/>
</dbReference>
<evidence type="ECO:0000313" key="4">
    <source>
        <dbReference type="Proteomes" id="UP000472267"/>
    </source>
</evidence>
<evidence type="ECO:0000259" key="2">
    <source>
        <dbReference type="PROSITE" id="PS50076"/>
    </source>
</evidence>
<sequence length="199" mass="22851">VAQQRQTWRSSGSLLCVRLYSGNGSGSEPLHKTKTGYYDILEVQPAATQAQIKTAYYKQSFIYHPDRNSGSDDATVRFSEISEAYTVLGNKGLRRKYDLGLLTLSDLTTTRRPSGKESSGRQQGQRTAVSAEQRGKIYDFDSFFKSHYSEQLQRQKDIRVRRQELQKKKDERSSRASLRLDSLILRFRSRNHSFNPCKV</sequence>
<evidence type="ECO:0000256" key="1">
    <source>
        <dbReference type="SAM" id="MobiDB-lite"/>
    </source>
</evidence>
<feature type="domain" description="J" evidence="2">
    <location>
        <begin position="36"/>
        <end position="101"/>
    </location>
</feature>
<proteinExistence type="predicted"/>
<dbReference type="InParanoid" id="A0A672I9W4"/>
<feature type="region of interest" description="Disordered" evidence="1">
    <location>
        <begin position="108"/>
        <end position="131"/>
    </location>
</feature>
<dbReference type="CDD" id="cd06257">
    <property type="entry name" value="DnaJ"/>
    <property type="match status" value="1"/>
</dbReference>
<keyword evidence="4" id="KW-1185">Reference proteome</keyword>
<feature type="compositionally biased region" description="Polar residues" evidence="1">
    <location>
        <begin position="120"/>
        <end position="130"/>
    </location>
</feature>
<accession>A0A672I9W4</accession>
<organism evidence="3 4">
    <name type="scientific">Salarias fasciatus</name>
    <name type="common">Jewelled blenny</name>
    <name type="synonym">Blennius fasciatus</name>
    <dbReference type="NCBI Taxonomy" id="181472"/>
    <lineage>
        <taxon>Eukaryota</taxon>
        <taxon>Metazoa</taxon>
        <taxon>Chordata</taxon>
        <taxon>Craniata</taxon>
        <taxon>Vertebrata</taxon>
        <taxon>Euteleostomi</taxon>
        <taxon>Actinopterygii</taxon>
        <taxon>Neopterygii</taxon>
        <taxon>Teleostei</taxon>
        <taxon>Neoteleostei</taxon>
        <taxon>Acanthomorphata</taxon>
        <taxon>Ovalentaria</taxon>
        <taxon>Blenniimorphae</taxon>
        <taxon>Blenniiformes</taxon>
        <taxon>Blennioidei</taxon>
        <taxon>Blenniidae</taxon>
        <taxon>Salariinae</taxon>
        <taxon>Salarias</taxon>
    </lineage>
</organism>
<dbReference type="Pfam" id="PF00226">
    <property type="entry name" value="DnaJ"/>
    <property type="match status" value="1"/>
</dbReference>
<dbReference type="InterPro" id="IPR001623">
    <property type="entry name" value="DnaJ_domain"/>
</dbReference>
<reference evidence="3" key="1">
    <citation type="submission" date="2019-06" db="EMBL/GenBank/DDBJ databases">
        <authorList>
            <consortium name="Wellcome Sanger Institute Data Sharing"/>
        </authorList>
    </citation>
    <scope>NUCLEOTIDE SEQUENCE [LARGE SCALE GENOMIC DNA]</scope>
</reference>
<dbReference type="SMART" id="SM00271">
    <property type="entry name" value="DnaJ"/>
    <property type="match status" value="1"/>
</dbReference>
<reference evidence="3" key="3">
    <citation type="submission" date="2025-09" db="UniProtKB">
        <authorList>
            <consortium name="Ensembl"/>
        </authorList>
    </citation>
    <scope>IDENTIFICATION</scope>
</reference>
<dbReference type="PANTHER" id="PTHR44873:SF1">
    <property type="entry name" value="DNAJ HOMOLOG SUBFAMILY C MEMBER 30, MITOCHONDRIAL"/>
    <property type="match status" value="1"/>
</dbReference>
<dbReference type="InterPro" id="IPR036869">
    <property type="entry name" value="J_dom_sf"/>
</dbReference>
<dbReference type="AlphaFoldDB" id="A0A672I9W4"/>
<dbReference type="PRINTS" id="PR00625">
    <property type="entry name" value="JDOMAIN"/>
</dbReference>
<dbReference type="Gene3D" id="1.10.287.110">
    <property type="entry name" value="DnaJ domain"/>
    <property type="match status" value="1"/>
</dbReference>
<evidence type="ECO:0000313" key="3">
    <source>
        <dbReference type="Ensembl" id="ENSSFAP00005038478.1"/>
    </source>
</evidence>
<dbReference type="InterPro" id="IPR053025">
    <property type="entry name" value="Mito_ATP_Synthase-Asso"/>
</dbReference>
<protein>
    <submittedName>
        <fullName evidence="3">DnaJ heat shock protein family (Hsp40) member C30</fullName>
    </submittedName>
</protein>
<dbReference type="Ensembl" id="ENSSFAT00005039916.1">
    <property type="protein sequence ID" value="ENSSFAP00005038478.1"/>
    <property type="gene ID" value="ENSSFAG00005019311.1"/>
</dbReference>
<dbReference type="PANTHER" id="PTHR44873">
    <property type="entry name" value="DNAJ HOMOLOG SUBFAMILY C MEMBER 30, MITOCHONDRIAL"/>
    <property type="match status" value="1"/>
</dbReference>
<dbReference type="SUPFAM" id="SSF46565">
    <property type="entry name" value="Chaperone J-domain"/>
    <property type="match status" value="1"/>
</dbReference>
<dbReference type="PROSITE" id="PS50076">
    <property type="entry name" value="DNAJ_2"/>
    <property type="match status" value="1"/>
</dbReference>
<reference evidence="3" key="2">
    <citation type="submission" date="2025-08" db="UniProtKB">
        <authorList>
            <consortium name="Ensembl"/>
        </authorList>
    </citation>
    <scope>IDENTIFICATION</scope>
</reference>
<name>A0A672I9W4_SALFA</name>
<dbReference type="OMA" id="DQFYKSH"/>